<dbReference type="Proteomes" id="UP001219525">
    <property type="component" value="Unassembled WGS sequence"/>
</dbReference>
<feature type="compositionally biased region" description="Polar residues" evidence="1">
    <location>
        <begin position="52"/>
        <end position="65"/>
    </location>
</feature>
<dbReference type="EMBL" id="JARJCW010000015">
    <property type="protein sequence ID" value="KAJ7216541.1"/>
    <property type="molecule type" value="Genomic_DNA"/>
</dbReference>
<feature type="region of interest" description="Disordered" evidence="1">
    <location>
        <begin position="46"/>
        <end position="95"/>
    </location>
</feature>
<accession>A0AAD6VLN5</accession>
<evidence type="ECO:0000256" key="1">
    <source>
        <dbReference type="SAM" id="MobiDB-lite"/>
    </source>
</evidence>
<name>A0AAD6VLN5_9AGAR</name>
<reference evidence="2" key="1">
    <citation type="submission" date="2023-03" db="EMBL/GenBank/DDBJ databases">
        <title>Massive genome expansion in bonnet fungi (Mycena s.s.) driven by repeated elements and novel gene families across ecological guilds.</title>
        <authorList>
            <consortium name="Lawrence Berkeley National Laboratory"/>
            <person name="Harder C.B."/>
            <person name="Miyauchi S."/>
            <person name="Viragh M."/>
            <person name="Kuo A."/>
            <person name="Thoen E."/>
            <person name="Andreopoulos B."/>
            <person name="Lu D."/>
            <person name="Skrede I."/>
            <person name="Drula E."/>
            <person name="Henrissat B."/>
            <person name="Morin E."/>
            <person name="Kohler A."/>
            <person name="Barry K."/>
            <person name="LaButti K."/>
            <person name="Morin E."/>
            <person name="Salamov A."/>
            <person name="Lipzen A."/>
            <person name="Mereny Z."/>
            <person name="Hegedus B."/>
            <person name="Baldrian P."/>
            <person name="Stursova M."/>
            <person name="Weitz H."/>
            <person name="Taylor A."/>
            <person name="Grigoriev I.V."/>
            <person name="Nagy L.G."/>
            <person name="Martin F."/>
            <person name="Kauserud H."/>
        </authorList>
    </citation>
    <scope>NUCLEOTIDE SEQUENCE</scope>
    <source>
        <strain evidence="2">9144</strain>
    </source>
</reference>
<evidence type="ECO:0000313" key="2">
    <source>
        <dbReference type="EMBL" id="KAJ7216541.1"/>
    </source>
</evidence>
<dbReference type="AlphaFoldDB" id="A0AAD6VLN5"/>
<feature type="compositionally biased region" description="Pro residues" evidence="1">
    <location>
        <begin position="72"/>
        <end position="81"/>
    </location>
</feature>
<gene>
    <name evidence="2" type="ORF">GGX14DRAFT_562108</name>
</gene>
<comment type="caution">
    <text evidence="2">The sequence shown here is derived from an EMBL/GenBank/DDBJ whole genome shotgun (WGS) entry which is preliminary data.</text>
</comment>
<protein>
    <submittedName>
        <fullName evidence="2">Uncharacterized protein</fullName>
    </submittedName>
</protein>
<sequence length="155" mass="16905">MEMEETWVEMVETQTEFLLVTARHSAPLGGETGDIRAVSRPLFPFSHHDHMQSSQRPPTQVSKTASKSRRPGPLPEPSPPPRSRRPTLKQGDMAGVDGQSYLRNLTLLGNAVFISMDVPDAALALSKLLNYLCLAHAKVVSFVVFVALDGQAVNG</sequence>
<organism evidence="2 3">
    <name type="scientific">Mycena pura</name>
    <dbReference type="NCBI Taxonomy" id="153505"/>
    <lineage>
        <taxon>Eukaryota</taxon>
        <taxon>Fungi</taxon>
        <taxon>Dikarya</taxon>
        <taxon>Basidiomycota</taxon>
        <taxon>Agaricomycotina</taxon>
        <taxon>Agaricomycetes</taxon>
        <taxon>Agaricomycetidae</taxon>
        <taxon>Agaricales</taxon>
        <taxon>Marasmiineae</taxon>
        <taxon>Mycenaceae</taxon>
        <taxon>Mycena</taxon>
    </lineage>
</organism>
<keyword evidence="3" id="KW-1185">Reference proteome</keyword>
<evidence type="ECO:0000313" key="3">
    <source>
        <dbReference type="Proteomes" id="UP001219525"/>
    </source>
</evidence>
<proteinExistence type="predicted"/>